<dbReference type="GO" id="GO:0005198">
    <property type="term" value="F:structural molecule activity"/>
    <property type="evidence" value="ECO:0007669"/>
    <property type="project" value="InterPro"/>
</dbReference>
<name>A0A0H3J978_CLOPA</name>
<feature type="compositionally biased region" description="Basic and acidic residues" evidence="1">
    <location>
        <begin position="364"/>
        <end position="389"/>
    </location>
</feature>
<dbReference type="EMBL" id="JPGY02000001">
    <property type="protein sequence ID" value="KRU13918.1"/>
    <property type="molecule type" value="Genomic_DNA"/>
</dbReference>
<dbReference type="eggNOG" id="COG3209">
    <property type="taxonomic scope" value="Bacteria"/>
</dbReference>
<dbReference type="eggNOG" id="COG2369">
    <property type="taxonomic scope" value="Bacteria"/>
</dbReference>
<dbReference type="PATRIC" id="fig|1262449.7.peg.4069"/>
<sequence>MNDKKLKALTDSVKKDINTAEHSILRKMDDVYRQTIYKTHVYLQSGATSLNQAIDMATKDFLDKGVNSIVYKDGKRVNIASYAEMALRTASQRATFLGEGKKRDEWGIHLVVVSAHANTCKLCLPWQGKILIDDVFSHGTKADGDYPLLSEAMAKGLLHPNCRHTLATYFPGITKLPKVPKEDVINANYKAEQRQRAIEREIRRWKRREAGSLDPKDEKMASDKAKELQAKLRQHLKDNPQLRRDYSREKPGPGINNKDVKVNKEPLKTNAENAKIKRDGAVRAKEFSKYWKEASLKDSINRFVPNHTVIKKLEKGKILYMSNDSNIQIVYDIKGNYFRIQDLSIKGKRSYLDLQGNNPTNKIVDGKQKGRSKEEYEPLTHFKNKDGDN</sequence>
<proteinExistence type="predicted"/>
<reference evidence="2 5" key="1">
    <citation type="journal article" date="2015" name="Genome Announc.">
        <title>Complete Genome Sequence of the Nitrogen-Fixing and Solvent-Producing Clostridium pasteurianum DSM 525.</title>
        <authorList>
            <person name="Poehlein A."/>
            <person name="Grosse-Honebrink A."/>
            <person name="Zhang Y."/>
            <person name="Minton N.P."/>
            <person name="Daniel R."/>
        </authorList>
    </citation>
    <scope>NUCLEOTIDE SEQUENCE [LARGE SCALE GENOMIC DNA]</scope>
    <source>
        <strain evidence="2">DSM 525</strain>
        <strain evidence="5">DSM 525 / ATCC 6013</strain>
    </source>
</reference>
<evidence type="ECO:0000313" key="3">
    <source>
        <dbReference type="EMBL" id="KRU13918.1"/>
    </source>
</evidence>
<dbReference type="RefSeq" id="WP_071167539.1">
    <property type="nucleotide sequence ID" value="NZ_ANZB01000006.1"/>
</dbReference>
<evidence type="ECO:0000313" key="5">
    <source>
        <dbReference type="Proteomes" id="UP000030905"/>
    </source>
</evidence>
<feature type="compositionally biased region" description="Basic and acidic residues" evidence="1">
    <location>
        <begin position="238"/>
        <end position="251"/>
    </location>
</feature>
<dbReference type="GeneID" id="93076114"/>
<protein>
    <submittedName>
        <fullName evidence="3">Minor capsid 2 protein</fullName>
    </submittedName>
    <submittedName>
        <fullName evidence="2">Phage minor capsid protein 2</fullName>
    </submittedName>
</protein>
<dbReference type="EMBL" id="CP009268">
    <property type="protein sequence ID" value="AJA54057.1"/>
    <property type="molecule type" value="Genomic_DNA"/>
</dbReference>
<dbReference type="Proteomes" id="UP000030905">
    <property type="component" value="Chromosome"/>
</dbReference>
<reference evidence="3 4" key="3">
    <citation type="journal article" name="Genome Announc.">
        <title>Improved Draft Genome Sequence of Clostridium pasteurianum Strain ATCC 6013 (DSM 525) Using a Hybrid Next-Generation Sequencing Approach.</title>
        <authorList>
            <person name="Pyne M.E."/>
            <person name="Utturkar S."/>
            <person name="Brown S.D."/>
            <person name="Moo-Young M."/>
            <person name="Chung D.A."/>
            <person name="Chou C.P."/>
        </authorList>
    </citation>
    <scope>NUCLEOTIDE SEQUENCE [LARGE SCALE GENOMIC DNA]</scope>
    <source>
        <strain evidence="3 4">ATCC 6013</strain>
    </source>
</reference>
<gene>
    <name evidence="2" type="ORF">CLPA_c40400</name>
    <name evidence="3" type="ORF">CP6013_03174</name>
</gene>
<feature type="region of interest" description="Disordered" evidence="1">
    <location>
        <begin position="356"/>
        <end position="389"/>
    </location>
</feature>
<reference evidence="3" key="2">
    <citation type="submission" date="2015-10" db="EMBL/GenBank/DDBJ databases">
        <title>Improved Draft Genome Sequence of Clostridium pasteurianum Strain ATCC 6013 (DSM 525) Using a Hybrid Next-Generation Sequencing Approach.</title>
        <authorList>
            <person name="Pyne M.E."/>
            <person name="Utturkar S.M."/>
            <person name="Brown S.D."/>
            <person name="Moo-Young M."/>
            <person name="Chung D.A."/>
            <person name="Chou P.C."/>
        </authorList>
    </citation>
    <scope>NUCLEOTIDE SEQUENCE</scope>
    <source>
        <strain evidence="3">ATCC 6013</strain>
    </source>
</reference>
<evidence type="ECO:0000313" key="4">
    <source>
        <dbReference type="Proteomes" id="UP000028042"/>
    </source>
</evidence>
<dbReference type="KEGG" id="cpat:CLPA_c40400"/>
<evidence type="ECO:0000313" key="2">
    <source>
        <dbReference type="EMBL" id="AJA54057.1"/>
    </source>
</evidence>
<evidence type="ECO:0000256" key="1">
    <source>
        <dbReference type="SAM" id="MobiDB-lite"/>
    </source>
</evidence>
<feature type="region of interest" description="Disordered" evidence="1">
    <location>
        <begin position="238"/>
        <end position="260"/>
    </location>
</feature>
<dbReference type="Proteomes" id="UP000028042">
    <property type="component" value="Unassembled WGS sequence"/>
</dbReference>
<dbReference type="KEGG" id="cpae:CPAST_c40400"/>
<dbReference type="InterPro" id="IPR009319">
    <property type="entry name" value="Phage_A118_VSP1"/>
</dbReference>
<organism evidence="2 5">
    <name type="scientific">Clostridium pasteurianum DSM 525 = ATCC 6013</name>
    <dbReference type="NCBI Taxonomy" id="1262449"/>
    <lineage>
        <taxon>Bacteria</taxon>
        <taxon>Bacillati</taxon>
        <taxon>Bacillota</taxon>
        <taxon>Clostridia</taxon>
        <taxon>Eubacteriales</taxon>
        <taxon>Clostridiaceae</taxon>
        <taxon>Clostridium</taxon>
    </lineage>
</organism>
<keyword evidence="5" id="KW-1185">Reference proteome</keyword>
<dbReference type="AlphaFoldDB" id="A0A0H3J978"/>
<dbReference type="Pfam" id="PF06152">
    <property type="entry name" value="Phage_min_cap2"/>
    <property type="match status" value="1"/>
</dbReference>
<accession>A0A0H3J978</accession>